<sequence>MLIAIQEWLKLGLQQVALAQTIQCIKALRQSVLSGGDWQTAWLLAGLVEPVQRREFAGEEGEMSAIAAYLGALSDLKKKIKGGNTRADHSSDSGSEAEAELTGVAGEEAAAKRNKKKKKNKKGAQKGKEASAVLPRCAEPASSQEEVGGSFSSAGGRGVRSQPVGRKPSALILRNLASSFRRRARFLRATIRHFAGFAICLSLEHGPLPARAGSRTHLFPSDLPFREAELSGAIPLDSRRRRRFLFTQRCHRWVKALWALFSFCELGCPDDASSVVFSWKEVPSKLRLKYASRLVIQVRAFCRSDGPLSECPLEVAGERVSEVLKSVPVNKYCVPFRGWGGININIACEIDPSLVALPEVAGAVDPTPF</sequence>
<dbReference type="Proteomes" id="UP000626109">
    <property type="component" value="Unassembled WGS sequence"/>
</dbReference>
<feature type="compositionally biased region" description="Polar residues" evidence="1">
    <location>
        <begin position="141"/>
        <end position="153"/>
    </location>
</feature>
<organism evidence="2 3">
    <name type="scientific">Polarella glacialis</name>
    <name type="common">Dinoflagellate</name>
    <dbReference type="NCBI Taxonomy" id="89957"/>
    <lineage>
        <taxon>Eukaryota</taxon>
        <taxon>Sar</taxon>
        <taxon>Alveolata</taxon>
        <taxon>Dinophyceae</taxon>
        <taxon>Suessiales</taxon>
        <taxon>Suessiaceae</taxon>
        <taxon>Polarella</taxon>
    </lineage>
</organism>
<accession>A0A813K1J0</accession>
<dbReference type="AlphaFoldDB" id="A0A813K1J0"/>
<comment type="caution">
    <text evidence="2">The sequence shown here is derived from an EMBL/GenBank/DDBJ whole genome shotgun (WGS) entry which is preliminary data.</text>
</comment>
<evidence type="ECO:0000313" key="3">
    <source>
        <dbReference type="Proteomes" id="UP000626109"/>
    </source>
</evidence>
<gene>
    <name evidence="2" type="ORF">PGLA2088_LOCUS27566</name>
</gene>
<feature type="region of interest" description="Disordered" evidence="1">
    <location>
        <begin position="82"/>
        <end position="164"/>
    </location>
</feature>
<dbReference type="EMBL" id="CAJNNW010027512">
    <property type="protein sequence ID" value="CAE8691772.1"/>
    <property type="molecule type" value="Genomic_DNA"/>
</dbReference>
<protein>
    <submittedName>
        <fullName evidence="2">Uncharacterized protein</fullName>
    </submittedName>
</protein>
<evidence type="ECO:0000313" key="2">
    <source>
        <dbReference type="EMBL" id="CAE8691772.1"/>
    </source>
</evidence>
<reference evidence="2" key="1">
    <citation type="submission" date="2021-02" db="EMBL/GenBank/DDBJ databases">
        <authorList>
            <person name="Dougan E. K."/>
            <person name="Rhodes N."/>
            <person name="Thang M."/>
            <person name="Chan C."/>
        </authorList>
    </citation>
    <scope>NUCLEOTIDE SEQUENCE</scope>
</reference>
<name>A0A813K1J0_POLGL</name>
<evidence type="ECO:0000256" key="1">
    <source>
        <dbReference type="SAM" id="MobiDB-lite"/>
    </source>
</evidence>
<proteinExistence type="predicted"/>
<feature type="compositionally biased region" description="Basic residues" evidence="1">
    <location>
        <begin position="112"/>
        <end position="125"/>
    </location>
</feature>